<organism evidence="1 2">
    <name type="scientific">Acetobacter pasteurianus NBRC 3188</name>
    <dbReference type="NCBI Taxonomy" id="1226663"/>
    <lineage>
        <taxon>Bacteria</taxon>
        <taxon>Pseudomonadati</taxon>
        <taxon>Pseudomonadota</taxon>
        <taxon>Alphaproteobacteria</taxon>
        <taxon>Acetobacterales</taxon>
        <taxon>Acetobacteraceae</taxon>
        <taxon>Acetobacter</taxon>
    </lineage>
</organism>
<protein>
    <submittedName>
        <fullName evidence="1">Uncharacterized protein</fullName>
    </submittedName>
</protein>
<reference evidence="1 2" key="1">
    <citation type="submission" date="2016-06" db="EMBL/GenBank/DDBJ databases">
        <title>Acetobacter pasteurianus NBRC 3188 whole genome sequencing project.</title>
        <authorList>
            <person name="Matsutani M."/>
            <person name="Shiwa Y."/>
            <person name="Okamoto-Kainuma A."/>
            <person name="Ishikawa M."/>
            <person name="Koizumi Y."/>
            <person name="Yoshikawa H."/>
            <person name="Yakushi T."/>
            <person name="Matsushita K."/>
        </authorList>
    </citation>
    <scope>NUCLEOTIDE SEQUENCE [LARGE SCALE GENOMIC DNA]</scope>
    <source>
        <strain evidence="1 2">NBRC 3188</strain>
    </source>
</reference>
<name>A0A401WYC3_ACEPA</name>
<accession>A0A401WYC3</accession>
<proteinExistence type="predicted"/>
<dbReference type="EMBL" id="BDES01000084">
    <property type="protein sequence ID" value="GCD54331.1"/>
    <property type="molecule type" value="Genomic_DNA"/>
</dbReference>
<comment type="caution">
    <text evidence="1">The sequence shown here is derived from an EMBL/GenBank/DDBJ whole genome shotgun (WGS) entry which is preliminary data.</text>
</comment>
<evidence type="ECO:0000313" key="1">
    <source>
        <dbReference type="EMBL" id="GCD54331.1"/>
    </source>
</evidence>
<sequence>MHETPTILTEPAGILRIFMTSASRAHNRELKPLARLFQRRPLYRDIVHAARAAGFTCSTLTSHITASGEAVKSSRHLVKSLTRFCQSMSIFWATMSNCKHSVSPMKHC</sequence>
<gene>
    <name evidence="1" type="ORF">NBRC3188_3028</name>
</gene>
<dbReference type="Proteomes" id="UP000287300">
    <property type="component" value="Unassembled WGS sequence"/>
</dbReference>
<dbReference type="RefSeq" id="WP_124296601.1">
    <property type="nucleotide sequence ID" value="NZ_BDES01000084.1"/>
</dbReference>
<evidence type="ECO:0000313" key="2">
    <source>
        <dbReference type="Proteomes" id="UP000287300"/>
    </source>
</evidence>
<dbReference type="AlphaFoldDB" id="A0A401WYC3"/>